<evidence type="ECO:0000313" key="2">
    <source>
        <dbReference type="EMBL" id="JAV65419.1"/>
    </source>
</evidence>
<feature type="region of interest" description="Disordered" evidence="1">
    <location>
        <begin position="32"/>
        <end position="51"/>
    </location>
</feature>
<dbReference type="EMBL" id="GEZM01072738">
    <property type="protein sequence ID" value="JAV65419.1"/>
    <property type="molecule type" value="Transcribed_RNA"/>
</dbReference>
<sequence>MQRHLWIQISHAHKNHYPPAQLSCWIAREKKKAKNQDEREKENRKAAKRQERRLINATQWERIARIGCDECDKPSLVPILLQSSAGLDAVHNILYRNKCTCTTIRPKIFK</sequence>
<protein>
    <submittedName>
        <fullName evidence="2">Uncharacterized protein</fullName>
    </submittedName>
</protein>
<proteinExistence type="predicted"/>
<accession>A0A1Y1KVK0</accession>
<dbReference type="AlphaFoldDB" id="A0A1Y1KVK0"/>
<name>A0A1Y1KVK0_PHOPY</name>
<reference evidence="2" key="1">
    <citation type="journal article" date="2016" name="Sci. Rep.">
        <title>Molecular characterization of firefly nuptial gifts: a multi-omics approach sheds light on postcopulatory sexual selection.</title>
        <authorList>
            <person name="Al-Wathiqui N."/>
            <person name="Fallon T.R."/>
            <person name="South A."/>
            <person name="Weng J.K."/>
            <person name="Lewis S.M."/>
        </authorList>
    </citation>
    <scope>NUCLEOTIDE SEQUENCE</scope>
</reference>
<organism evidence="2">
    <name type="scientific">Photinus pyralis</name>
    <name type="common">Common eastern firefly</name>
    <name type="synonym">Lampyris pyralis</name>
    <dbReference type="NCBI Taxonomy" id="7054"/>
    <lineage>
        <taxon>Eukaryota</taxon>
        <taxon>Metazoa</taxon>
        <taxon>Ecdysozoa</taxon>
        <taxon>Arthropoda</taxon>
        <taxon>Hexapoda</taxon>
        <taxon>Insecta</taxon>
        <taxon>Pterygota</taxon>
        <taxon>Neoptera</taxon>
        <taxon>Endopterygota</taxon>
        <taxon>Coleoptera</taxon>
        <taxon>Polyphaga</taxon>
        <taxon>Elateriformia</taxon>
        <taxon>Elateroidea</taxon>
        <taxon>Lampyridae</taxon>
        <taxon>Lampyrinae</taxon>
        <taxon>Photinus</taxon>
    </lineage>
</organism>
<feature type="compositionally biased region" description="Basic and acidic residues" evidence="1">
    <location>
        <begin position="34"/>
        <end position="51"/>
    </location>
</feature>
<evidence type="ECO:0000256" key="1">
    <source>
        <dbReference type="SAM" id="MobiDB-lite"/>
    </source>
</evidence>